<evidence type="ECO:0000313" key="10">
    <source>
        <dbReference type="Proteomes" id="UP000644115"/>
    </source>
</evidence>
<dbReference type="InterPro" id="IPR000253">
    <property type="entry name" value="FHA_dom"/>
</dbReference>
<reference evidence="9" key="1">
    <citation type="submission" date="2020-08" db="EMBL/GenBank/DDBJ databases">
        <authorList>
            <person name="Liu C."/>
            <person name="Sun Q."/>
        </authorList>
    </citation>
    <scope>NUCLEOTIDE SEQUENCE</scope>
    <source>
        <strain evidence="9">BX16</strain>
    </source>
</reference>
<dbReference type="Gene3D" id="2.60.200.20">
    <property type="match status" value="1"/>
</dbReference>
<dbReference type="GO" id="GO:0005886">
    <property type="term" value="C:plasma membrane"/>
    <property type="evidence" value="ECO:0007669"/>
    <property type="project" value="TreeGrafter"/>
</dbReference>
<feature type="transmembrane region" description="Helical" evidence="7">
    <location>
        <begin position="525"/>
        <end position="546"/>
    </location>
</feature>
<dbReference type="GO" id="GO:0032153">
    <property type="term" value="C:cell division site"/>
    <property type="evidence" value="ECO:0007669"/>
    <property type="project" value="TreeGrafter"/>
</dbReference>
<feature type="compositionally biased region" description="Low complexity" evidence="6">
    <location>
        <begin position="702"/>
        <end position="715"/>
    </location>
</feature>
<evidence type="ECO:0000256" key="7">
    <source>
        <dbReference type="SAM" id="Phobius"/>
    </source>
</evidence>
<dbReference type="GO" id="GO:0008360">
    <property type="term" value="P:regulation of cell shape"/>
    <property type="evidence" value="ECO:0007669"/>
    <property type="project" value="UniProtKB-KW"/>
</dbReference>
<dbReference type="SUPFAM" id="SSF49879">
    <property type="entry name" value="SMAD/FHA domain"/>
    <property type="match status" value="1"/>
</dbReference>
<keyword evidence="3" id="KW-0133">Cell shape</keyword>
<evidence type="ECO:0000259" key="8">
    <source>
        <dbReference type="PROSITE" id="PS50006"/>
    </source>
</evidence>
<evidence type="ECO:0000256" key="5">
    <source>
        <dbReference type="ARBA" id="ARBA00023136"/>
    </source>
</evidence>
<keyword evidence="2 7" id="KW-0812">Transmembrane</keyword>
<evidence type="ECO:0000256" key="1">
    <source>
        <dbReference type="ARBA" id="ARBA00004141"/>
    </source>
</evidence>
<dbReference type="GO" id="GO:0015648">
    <property type="term" value="F:lipid-linked peptidoglycan transporter activity"/>
    <property type="evidence" value="ECO:0007669"/>
    <property type="project" value="TreeGrafter"/>
</dbReference>
<dbReference type="Proteomes" id="UP000644115">
    <property type="component" value="Unassembled WGS sequence"/>
</dbReference>
<dbReference type="InterPro" id="IPR008984">
    <property type="entry name" value="SMAD_FHA_dom_sf"/>
</dbReference>
<gene>
    <name evidence="9" type="ORF">H8876_03710</name>
</gene>
<dbReference type="Pfam" id="PF00498">
    <property type="entry name" value="FHA"/>
    <property type="match status" value="1"/>
</dbReference>
<feature type="transmembrane region" description="Helical" evidence="7">
    <location>
        <begin position="462"/>
        <end position="480"/>
    </location>
</feature>
<dbReference type="EMBL" id="JACRWC010000050">
    <property type="protein sequence ID" value="MBC5999104.1"/>
    <property type="molecule type" value="Genomic_DNA"/>
</dbReference>
<feature type="transmembrane region" description="Helical" evidence="7">
    <location>
        <begin position="335"/>
        <end position="367"/>
    </location>
</feature>
<organism evidence="9 10">
    <name type="scientific">Lentihominibacter faecis</name>
    <dbReference type="NCBI Taxonomy" id="2764712"/>
    <lineage>
        <taxon>Bacteria</taxon>
        <taxon>Bacillati</taxon>
        <taxon>Bacillota</taxon>
        <taxon>Clostridia</taxon>
        <taxon>Peptostreptococcales</taxon>
        <taxon>Anaerovoracaceae</taxon>
        <taxon>Lentihominibacter</taxon>
    </lineage>
</organism>
<sequence length="772" mass="84610">MEFMSRAIELAGIYFTTGVRWFFLILSIFILARQIRSLLQARNPSEIWAYLGCPDDTTVPLTHWENLIGRSRGCDVILNLNSVSRSHGTLIRDSDGVWKYNDLNSKNGSAINGVPVKEPTILKAGDVLTIGGSDFTLYPVSLEERMANIEKRKKRTHPVSPWPSLVALTLFQFLMCVQFKVALGEDFPPQLPFAVGLLCILMWTYVIIMRFFKRVGFEMEIIAFYLSTLSLAVTASAYPSTVLKQSICICLGVGLFFGLCWFLRDLNRAKRIVYIMMGISVLLLIINLAFGTTKYGASNWVSIGGMSIQPSELVKIVFIYVGAATLDELQQRKNLLIFMGFSVFCLGCLALMGDFGTALIFFVTFLVISFLRSGDFSKIILILGASGLMGMMVLRFKPYISKRFDTWGHVWDDPTGGGFQQVQTMTASASGGLPGLGAGNGKFSQVAAAPTDLVFGLLSEEWGLIIAILAVLCIITLGVFAVRSIIAGRSTYYSIAACAATSMFIFQTILNVFGSVDLLPLTGVTFPFVSSGGTSMLASWGLLSFLKAADTRQNASFAIRLDKKGEFDNELEGGGLENPEDIFAAVDRNRGGYQENRNYRNYDHARATGTSGRSGTPGRSDASGRSGTPGSPGKRSHGIRNRNDDTTIISSTSSRPKRQVKYENISDDEFFNNLNSIRPGDSFSERYDRVSPTPSSAKKPQGRTSSSGRSGQSRTARPQAQKPQRPSSQRPAGRSSTVRQSASGSQTSRTRPKQQEESQPLTLEDIFGGDKK</sequence>
<dbReference type="PANTHER" id="PTHR30474:SF3">
    <property type="entry name" value="PEPTIDOGLYCAN GLYCOSYLTRANSFERASE RODA"/>
    <property type="match status" value="1"/>
</dbReference>
<dbReference type="GO" id="GO:0051301">
    <property type="term" value="P:cell division"/>
    <property type="evidence" value="ECO:0007669"/>
    <property type="project" value="InterPro"/>
</dbReference>
<evidence type="ECO:0000313" key="9">
    <source>
        <dbReference type="EMBL" id="MBC5999104.1"/>
    </source>
</evidence>
<feature type="transmembrane region" description="Helical" evidence="7">
    <location>
        <begin position="193"/>
        <end position="212"/>
    </location>
</feature>
<keyword evidence="4 7" id="KW-1133">Transmembrane helix</keyword>
<feature type="compositionally biased region" description="Basic and acidic residues" evidence="6">
    <location>
        <begin position="597"/>
        <end position="606"/>
    </location>
</feature>
<dbReference type="RefSeq" id="WP_249286578.1">
    <property type="nucleotide sequence ID" value="NZ_JACRWC010000050.1"/>
</dbReference>
<dbReference type="SMART" id="SM00240">
    <property type="entry name" value="FHA"/>
    <property type="match status" value="1"/>
</dbReference>
<dbReference type="PANTHER" id="PTHR30474">
    <property type="entry name" value="CELL CYCLE PROTEIN"/>
    <property type="match status" value="1"/>
</dbReference>
<keyword evidence="10" id="KW-1185">Reference proteome</keyword>
<comment type="caution">
    <text evidence="9">The sequence shown here is derived from an EMBL/GenBank/DDBJ whole genome shotgun (WGS) entry which is preliminary data.</text>
</comment>
<evidence type="ECO:0000256" key="6">
    <source>
        <dbReference type="SAM" id="MobiDB-lite"/>
    </source>
</evidence>
<name>A0A923NBP0_9FIRM</name>
<feature type="transmembrane region" description="Helical" evidence="7">
    <location>
        <begin position="272"/>
        <end position="290"/>
    </location>
</feature>
<feature type="transmembrane region" description="Helical" evidence="7">
    <location>
        <begin position="219"/>
        <end position="238"/>
    </location>
</feature>
<evidence type="ECO:0000256" key="4">
    <source>
        <dbReference type="ARBA" id="ARBA00022989"/>
    </source>
</evidence>
<evidence type="ECO:0000256" key="2">
    <source>
        <dbReference type="ARBA" id="ARBA00022692"/>
    </source>
</evidence>
<dbReference type="PROSITE" id="PS50006">
    <property type="entry name" value="FHA_DOMAIN"/>
    <property type="match status" value="1"/>
</dbReference>
<keyword evidence="5 7" id="KW-0472">Membrane</keyword>
<protein>
    <submittedName>
        <fullName evidence="9">FtsW/RodA/SpoVE family cell cycle protein</fullName>
    </submittedName>
</protein>
<proteinExistence type="predicted"/>
<accession>A0A923NBP0</accession>
<feature type="compositionally biased region" description="Polar residues" evidence="6">
    <location>
        <begin position="716"/>
        <end position="749"/>
    </location>
</feature>
<dbReference type="CDD" id="cd00060">
    <property type="entry name" value="FHA"/>
    <property type="match status" value="1"/>
</dbReference>
<feature type="compositionally biased region" description="Low complexity" evidence="6">
    <location>
        <begin position="607"/>
        <end position="620"/>
    </location>
</feature>
<feature type="transmembrane region" description="Helical" evidence="7">
    <location>
        <begin position="162"/>
        <end position="181"/>
    </location>
</feature>
<dbReference type="AlphaFoldDB" id="A0A923NBP0"/>
<feature type="transmembrane region" description="Helical" evidence="7">
    <location>
        <begin position="12"/>
        <end position="32"/>
    </location>
</feature>
<feature type="transmembrane region" description="Helical" evidence="7">
    <location>
        <begin position="379"/>
        <end position="396"/>
    </location>
</feature>
<evidence type="ECO:0000256" key="3">
    <source>
        <dbReference type="ARBA" id="ARBA00022960"/>
    </source>
</evidence>
<feature type="domain" description="FHA" evidence="8">
    <location>
        <begin position="66"/>
        <end position="116"/>
    </location>
</feature>
<feature type="region of interest" description="Disordered" evidence="6">
    <location>
        <begin position="594"/>
        <end position="772"/>
    </location>
</feature>
<feature type="transmembrane region" description="Helical" evidence="7">
    <location>
        <begin position="492"/>
        <end position="513"/>
    </location>
</feature>
<comment type="subcellular location">
    <subcellularLocation>
        <location evidence="1">Membrane</location>
        <topology evidence="1">Multi-pass membrane protein</topology>
    </subcellularLocation>
</comment>
<feature type="transmembrane region" description="Helical" evidence="7">
    <location>
        <begin position="244"/>
        <end position="263"/>
    </location>
</feature>
<dbReference type="Pfam" id="PF01098">
    <property type="entry name" value="FTSW_RODA_SPOVE"/>
    <property type="match status" value="1"/>
</dbReference>
<dbReference type="InterPro" id="IPR001182">
    <property type="entry name" value="FtsW/RodA"/>
</dbReference>